<dbReference type="AlphaFoldDB" id="A0AAE4FS26"/>
<protein>
    <submittedName>
        <fullName evidence="5">CsbD family protein</fullName>
    </submittedName>
</protein>
<dbReference type="EMBL" id="JAVMIP010000006">
    <property type="protein sequence ID" value="MDS3860723.1"/>
    <property type="molecule type" value="Genomic_DNA"/>
</dbReference>
<evidence type="ECO:0000313" key="5">
    <source>
        <dbReference type="EMBL" id="MDS3860723.1"/>
    </source>
</evidence>
<dbReference type="PANTHER" id="PTHR34977">
    <property type="entry name" value="UPF0337 PROTEIN YJBJ"/>
    <property type="match status" value="1"/>
</dbReference>
<evidence type="ECO:0000256" key="3">
    <source>
        <dbReference type="SAM" id="MobiDB-lite"/>
    </source>
</evidence>
<evidence type="ECO:0000256" key="1">
    <source>
        <dbReference type="ARBA" id="ARBA00009129"/>
    </source>
</evidence>
<keyword evidence="6" id="KW-1185">Reference proteome</keyword>
<dbReference type="InterPro" id="IPR008462">
    <property type="entry name" value="CsbD"/>
</dbReference>
<dbReference type="InterPro" id="IPR036629">
    <property type="entry name" value="YjbJ_sf"/>
</dbReference>
<comment type="similarity">
    <text evidence="1">Belongs to the UPF0337 (CsbD) family.</text>
</comment>
<gene>
    <name evidence="5" type="ORF">RIF25_07840</name>
</gene>
<feature type="region of interest" description="Disordered" evidence="3">
    <location>
        <begin position="126"/>
        <end position="163"/>
    </location>
</feature>
<dbReference type="RefSeq" id="WP_322877991.1">
    <property type="nucleotide sequence ID" value="NZ_JAVMIP010000006.1"/>
</dbReference>
<dbReference type="SUPFAM" id="SSF69047">
    <property type="entry name" value="Hypothetical protein YjbJ"/>
    <property type="match status" value="2"/>
</dbReference>
<reference evidence="6" key="1">
    <citation type="submission" date="2023-07" db="EMBL/GenBank/DDBJ databases">
        <authorList>
            <person name="Luz R."/>
            <person name="Cordeiro R."/>
            <person name="Fonseca A."/>
            <person name="Goncalves V."/>
        </authorList>
    </citation>
    <scope>NUCLEOTIDE SEQUENCE [LARGE SCALE GENOMIC DNA]</scope>
    <source>
        <strain evidence="6">BACA0444</strain>
    </source>
</reference>
<accession>A0AAE4FS26</accession>
<proteinExistence type="inferred from homology"/>
<comment type="caution">
    <text evidence="5">The sequence shown here is derived from an EMBL/GenBank/DDBJ whole genome shotgun (WGS) entry which is preliminary data.</text>
</comment>
<sequence length="163" mass="17913">MISPQQFRRFLITILLTAMFMLTLGFDFGKTNTWAWAAMPDSSLNNQPLLANINRSKAAAKNLEGKIQEAAGNLSGNPQEQLMGKAKQAESQARNIVENVKDQIKSSGRTQAFGKNIEGHLQEVRGNITGNPSDQIAGRAKQVESKARNMVENVKDSVKKTVE</sequence>
<evidence type="ECO:0000256" key="2">
    <source>
        <dbReference type="SAM" id="Coils"/>
    </source>
</evidence>
<organism evidence="5 6">
    <name type="scientific">Pseudocalidococcus azoricus BACA0444</name>
    <dbReference type="NCBI Taxonomy" id="2918990"/>
    <lineage>
        <taxon>Bacteria</taxon>
        <taxon>Bacillati</taxon>
        <taxon>Cyanobacteriota</taxon>
        <taxon>Cyanophyceae</taxon>
        <taxon>Acaryochloridales</taxon>
        <taxon>Thermosynechococcaceae</taxon>
        <taxon>Pseudocalidococcus</taxon>
        <taxon>Pseudocalidococcus azoricus</taxon>
    </lineage>
</organism>
<feature type="compositionally biased region" description="Basic and acidic residues" evidence="3">
    <location>
        <begin position="141"/>
        <end position="163"/>
    </location>
</feature>
<feature type="domain" description="CsbD-like" evidence="4">
    <location>
        <begin position="55"/>
        <end position="105"/>
    </location>
</feature>
<evidence type="ECO:0000313" key="6">
    <source>
        <dbReference type="Proteomes" id="UP001268256"/>
    </source>
</evidence>
<feature type="coiled-coil region" evidence="2">
    <location>
        <begin position="53"/>
        <end position="99"/>
    </location>
</feature>
<dbReference type="Gene3D" id="1.20.120.20">
    <property type="entry name" value="Apolipoprotein"/>
    <property type="match status" value="1"/>
</dbReference>
<evidence type="ECO:0000259" key="4">
    <source>
        <dbReference type="Pfam" id="PF05532"/>
    </source>
</evidence>
<name>A0AAE4FS26_9CYAN</name>
<dbReference type="Pfam" id="PF05532">
    <property type="entry name" value="CsbD"/>
    <property type="match status" value="1"/>
</dbReference>
<dbReference type="InterPro" id="IPR050423">
    <property type="entry name" value="UPF0337_stress_rsp"/>
</dbReference>
<dbReference type="Proteomes" id="UP001268256">
    <property type="component" value="Unassembled WGS sequence"/>
</dbReference>
<keyword evidence="2" id="KW-0175">Coiled coil</keyword>
<dbReference type="PANTHER" id="PTHR34977:SF1">
    <property type="entry name" value="UPF0337 PROTEIN YJBJ"/>
    <property type="match status" value="1"/>
</dbReference>